<sequence>MYLRRSSEFKWLIPQGIAIGLLLFIFFACGTDSNESSATESNELLQQVTPSERLFTHDDVDATGFKTSKEYDVEGLTGATDVLFGFWRPDGSEAKEYEIRFYPSHDVAVESGTAFAEEATGDDAILDKDEASWNEGIKDRRYFFAGPIGTHGSGGVKAKYGGYVIYGNMIMLCEGANAAHSLDRCGSLLTAMGAVPLQ</sequence>
<reference evidence="2" key="1">
    <citation type="submission" date="2018-05" db="EMBL/GenBank/DDBJ databases">
        <authorList>
            <person name="Lanie J.A."/>
            <person name="Ng W.-L."/>
            <person name="Kazmierczak K.M."/>
            <person name="Andrzejewski T.M."/>
            <person name="Davidsen T.M."/>
            <person name="Wayne K.J."/>
            <person name="Tettelin H."/>
            <person name="Glass J.I."/>
            <person name="Rusch D."/>
            <person name="Podicherti R."/>
            <person name="Tsui H.-C.T."/>
            <person name="Winkler M.E."/>
        </authorList>
    </citation>
    <scope>NUCLEOTIDE SEQUENCE</scope>
</reference>
<name>A0A381VMK2_9ZZZZ</name>
<dbReference type="InterPro" id="IPR049216">
    <property type="entry name" value="DUF6810"/>
</dbReference>
<gene>
    <name evidence="2" type="ORF">METZ01_LOCUS94308</name>
</gene>
<evidence type="ECO:0000259" key="1">
    <source>
        <dbReference type="Pfam" id="PF20650"/>
    </source>
</evidence>
<dbReference type="EMBL" id="UINC01009239">
    <property type="protein sequence ID" value="SVA41454.1"/>
    <property type="molecule type" value="Genomic_DNA"/>
</dbReference>
<organism evidence="2">
    <name type="scientific">marine metagenome</name>
    <dbReference type="NCBI Taxonomy" id="408172"/>
    <lineage>
        <taxon>unclassified sequences</taxon>
        <taxon>metagenomes</taxon>
        <taxon>ecological metagenomes</taxon>
    </lineage>
</organism>
<feature type="domain" description="DUF6810" evidence="1">
    <location>
        <begin position="57"/>
        <end position="192"/>
    </location>
</feature>
<protein>
    <recommendedName>
        <fullName evidence="1">DUF6810 domain-containing protein</fullName>
    </recommendedName>
</protein>
<dbReference type="AlphaFoldDB" id="A0A381VMK2"/>
<proteinExistence type="predicted"/>
<evidence type="ECO:0000313" key="2">
    <source>
        <dbReference type="EMBL" id="SVA41454.1"/>
    </source>
</evidence>
<dbReference type="Pfam" id="PF20650">
    <property type="entry name" value="DUF6810"/>
    <property type="match status" value="1"/>
</dbReference>
<accession>A0A381VMK2</accession>
<dbReference type="PROSITE" id="PS51257">
    <property type="entry name" value="PROKAR_LIPOPROTEIN"/>
    <property type="match status" value="1"/>
</dbReference>